<dbReference type="GO" id="GO:0016757">
    <property type="term" value="F:glycosyltransferase activity"/>
    <property type="evidence" value="ECO:0007669"/>
    <property type="project" value="UniProtKB-KW"/>
</dbReference>
<evidence type="ECO:0000256" key="1">
    <source>
        <dbReference type="ARBA" id="ARBA00006739"/>
    </source>
</evidence>
<keyword evidence="3 6" id="KW-0808">Transferase</keyword>
<keyword evidence="4" id="KW-1133">Transmembrane helix</keyword>
<keyword evidence="7" id="KW-1185">Reference proteome</keyword>
<reference evidence="6 7" key="1">
    <citation type="submission" date="2016-06" db="EMBL/GenBank/DDBJ databases">
        <authorList>
            <person name="Kjaerup R.B."/>
            <person name="Dalgaard T.S."/>
            <person name="Juul-Madsen H.R."/>
        </authorList>
    </citation>
    <scope>NUCLEOTIDE SEQUENCE [LARGE SCALE GENOMIC DNA]</scope>
    <source>
        <strain evidence="6 7">373-A1</strain>
    </source>
</reference>
<name>A0A1B8RSA9_9CLOT</name>
<dbReference type="EMBL" id="MAPZ01000011">
    <property type="protein sequence ID" value="OBY11670.1"/>
    <property type="molecule type" value="Genomic_DNA"/>
</dbReference>
<keyword evidence="4" id="KW-0472">Membrane</keyword>
<organism evidence="6 7">
    <name type="scientific">Clostridium paraputrificum</name>
    <dbReference type="NCBI Taxonomy" id="29363"/>
    <lineage>
        <taxon>Bacteria</taxon>
        <taxon>Bacillati</taxon>
        <taxon>Bacillota</taxon>
        <taxon>Clostridia</taxon>
        <taxon>Eubacteriales</taxon>
        <taxon>Clostridiaceae</taxon>
        <taxon>Clostridium</taxon>
    </lineage>
</organism>
<dbReference type="PANTHER" id="PTHR43685">
    <property type="entry name" value="GLYCOSYLTRANSFERASE"/>
    <property type="match status" value="1"/>
</dbReference>
<keyword evidence="4" id="KW-0812">Transmembrane</keyword>
<evidence type="ECO:0000256" key="3">
    <source>
        <dbReference type="ARBA" id="ARBA00022679"/>
    </source>
</evidence>
<dbReference type="AlphaFoldDB" id="A0A1B8RSA9"/>
<dbReference type="Proteomes" id="UP000092714">
    <property type="component" value="Unassembled WGS sequence"/>
</dbReference>
<protein>
    <submittedName>
        <fullName evidence="6">Glycosyl transferase</fullName>
    </submittedName>
</protein>
<dbReference type="InterPro" id="IPR050834">
    <property type="entry name" value="Glycosyltransf_2"/>
</dbReference>
<dbReference type="InterPro" id="IPR029044">
    <property type="entry name" value="Nucleotide-diphossugar_trans"/>
</dbReference>
<gene>
    <name evidence="6" type="ORF">CP373A1_04570</name>
</gene>
<sequence length="272" mass="31615">MQKYSVLMSLYIKEKPEYLNLAIKSMVEQTLKPDEIVIVKDGKITDELQKVLDKYDNENPGLFNIVGYEKNRGLGLALNYGLECCKNELVARMDTDDISMPNRCMKQVKAFEEHHEYAIVGSAVDEFYGTPENITARRVVPCTPDEIYEFAKRRSAFNHPSVMYRKSKVLEFNGYSDLRRNQDVDLFGRMLFGGCKAANIGEALLYFRSNDDLAKRRKSWENTKSYIDTIKKFWEMGYSRFGDYLIVLIAQSIMFICPIFIQKLIYKLFLRG</sequence>
<evidence type="ECO:0000256" key="4">
    <source>
        <dbReference type="SAM" id="Phobius"/>
    </source>
</evidence>
<evidence type="ECO:0000259" key="5">
    <source>
        <dbReference type="Pfam" id="PF00535"/>
    </source>
</evidence>
<dbReference type="SUPFAM" id="SSF53448">
    <property type="entry name" value="Nucleotide-diphospho-sugar transferases"/>
    <property type="match status" value="1"/>
</dbReference>
<comment type="similarity">
    <text evidence="1">Belongs to the glycosyltransferase 2 family.</text>
</comment>
<accession>A0A1B8RSA9</accession>
<keyword evidence="2" id="KW-0328">Glycosyltransferase</keyword>
<dbReference type="InterPro" id="IPR001173">
    <property type="entry name" value="Glyco_trans_2-like"/>
</dbReference>
<dbReference type="Gene3D" id="3.90.550.10">
    <property type="entry name" value="Spore Coat Polysaccharide Biosynthesis Protein SpsA, Chain A"/>
    <property type="match status" value="1"/>
</dbReference>
<feature type="domain" description="Glycosyltransferase 2-like" evidence="5">
    <location>
        <begin position="5"/>
        <end position="166"/>
    </location>
</feature>
<dbReference type="Pfam" id="PF00535">
    <property type="entry name" value="Glycos_transf_2"/>
    <property type="match status" value="1"/>
</dbReference>
<dbReference type="RefSeq" id="WP_065254406.1">
    <property type="nucleotide sequence ID" value="NZ_MAPZ01000011.1"/>
</dbReference>
<evidence type="ECO:0000313" key="6">
    <source>
        <dbReference type="EMBL" id="OBY11670.1"/>
    </source>
</evidence>
<evidence type="ECO:0000256" key="2">
    <source>
        <dbReference type="ARBA" id="ARBA00022676"/>
    </source>
</evidence>
<proteinExistence type="inferred from homology"/>
<feature type="transmembrane region" description="Helical" evidence="4">
    <location>
        <begin position="241"/>
        <end position="261"/>
    </location>
</feature>
<comment type="caution">
    <text evidence="6">The sequence shown here is derived from an EMBL/GenBank/DDBJ whole genome shotgun (WGS) entry which is preliminary data.</text>
</comment>
<dbReference type="PANTHER" id="PTHR43685:SF5">
    <property type="entry name" value="GLYCOSYLTRANSFERASE EPSE-RELATED"/>
    <property type="match status" value="1"/>
</dbReference>
<evidence type="ECO:0000313" key="7">
    <source>
        <dbReference type="Proteomes" id="UP000092714"/>
    </source>
</evidence>
<dbReference type="OrthoDB" id="9815829at2"/>